<name>A0A5B1AZ38_MYCSI</name>
<proteinExistence type="predicted"/>
<evidence type="ECO:0000256" key="1">
    <source>
        <dbReference type="SAM" id="Phobius"/>
    </source>
</evidence>
<feature type="transmembrane region" description="Helical" evidence="1">
    <location>
        <begin position="34"/>
        <end position="55"/>
    </location>
</feature>
<feature type="transmembrane region" description="Helical" evidence="1">
    <location>
        <begin position="147"/>
        <end position="166"/>
    </location>
</feature>
<accession>A0A5B1AZ38</accession>
<feature type="transmembrane region" description="Helical" evidence="1">
    <location>
        <begin position="122"/>
        <end position="141"/>
    </location>
</feature>
<organism evidence="2 3">
    <name type="scientific">Mycobacterium simiae</name>
    <name type="common">Mycobacterium habana</name>
    <dbReference type="NCBI Taxonomy" id="1784"/>
    <lineage>
        <taxon>Bacteria</taxon>
        <taxon>Bacillati</taxon>
        <taxon>Actinomycetota</taxon>
        <taxon>Actinomycetes</taxon>
        <taxon>Mycobacteriales</taxon>
        <taxon>Mycobacteriaceae</taxon>
        <taxon>Mycobacterium</taxon>
        <taxon>Mycobacterium simiae complex</taxon>
    </lineage>
</organism>
<keyword evidence="1" id="KW-1133">Transmembrane helix</keyword>
<feature type="non-terminal residue" evidence="2">
    <location>
        <position position="191"/>
    </location>
</feature>
<feature type="transmembrane region" description="Helical" evidence="1">
    <location>
        <begin position="89"/>
        <end position="110"/>
    </location>
</feature>
<evidence type="ECO:0000313" key="3">
    <source>
        <dbReference type="Proteomes" id="UP000324701"/>
    </source>
</evidence>
<keyword evidence="1" id="KW-0812">Transmembrane</keyword>
<reference evidence="2 3" key="1">
    <citation type="submission" date="2019-09" db="EMBL/GenBank/DDBJ databases">
        <title>Report of infection by Mycobacterium simiae a patient suffering from pulmonary tuberculosis.</title>
        <authorList>
            <person name="Mohanty P.S."/>
            <person name="Bansal A.K."/>
            <person name="Singh H."/>
            <person name="Sharma S."/>
            <person name="Patil S.A."/>
            <person name="Upadhaya P."/>
            <person name="Singh P.K."/>
            <person name="Kumar D."/>
            <person name="Kumar S."/>
            <person name="Singh R.K."/>
            <person name="Chaudhary B."/>
        </authorList>
    </citation>
    <scope>NUCLEOTIDE SEQUENCE [LARGE SCALE GENOMIC DNA]</scope>
    <source>
        <strain evidence="2 3">JAL-560-SIM</strain>
    </source>
</reference>
<keyword evidence="3" id="KW-1185">Reference proteome</keyword>
<dbReference type="AlphaFoldDB" id="A0A5B1AZ38"/>
<sequence>MAGNAGATAAQTLTPFPWQEIAALLQQFFVDYEVYLFALLSELPAVSLVVLNLALDILSLNPIGFVIELIFNAQLLMAFIYNATILELGLLYAVAGVIDIIFSWIVGNLLGTVPFLVSPLAAGLAAAVVPGVAGVAGLAGMPAAGTVAAPVAGVAAAPAAVAIGAVQAPRGAAALSSPARLVSVVACDRGA</sequence>
<protein>
    <submittedName>
        <fullName evidence="2">PPE family protein</fullName>
    </submittedName>
</protein>
<feature type="transmembrane region" description="Helical" evidence="1">
    <location>
        <begin position="62"/>
        <end position="83"/>
    </location>
</feature>
<dbReference type="Proteomes" id="UP000324701">
    <property type="component" value="Unassembled WGS sequence"/>
</dbReference>
<evidence type="ECO:0000313" key="2">
    <source>
        <dbReference type="EMBL" id="KAA1241428.1"/>
    </source>
</evidence>
<gene>
    <name evidence="2" type="ORF">F0Q45_26520</name>
</gene>
<keyword evidence="1" id="KW-0472">Membrane</keyword>
<comment type="caution">
    <text evidence="2">The sequence shown here is derived from an EMBL/GenBank/DDBJ whole genome shotgun (WGS) entry which is preliminary data.</text>
</comment>
<dbReference type="EMBL" id="VTZN01000480">
    <property type="protein sequence ID" value="KAA1241428.1"/>
    <property type="molecule type" value="Genomic_DNA"/>
</dbReference>